<feature type="active site" description="Charge relay system" evidence="4">
    <location>
        <position position="772"/>
    </location>
</feature>
<feature type="active site" description="Charge relay system" evidence="4">
    <location>
        <position position="590"/>
    </location>
</feature>
<keyword evidence="2 4" id="KW-0378">Hydrolase</keyword>
<keyword evidence="3 4" id="KW-0720">Serine protease</keyword>
<feature type="active site" description="Charge relay system" evidence="4">
    <location>
        <position position="622"/>
    </location>
</feature>
<dbReference type="PROSITE" id="PS51892">
    <property type="entry name" value="SUBTILASE"/>
    <property type="match status" value="1"/>
</dbReference>
<dbReference type="Gene3D" id="3.40.50.200">
    <property type="entry name" value="Peptidase S8/S53 domain"/>
    <property type="match status" value="1"/>
</dbReference>
<dbReference type="InterPro" id="IPR036852">
    <property type="entry name" value="Peptidase_S8/S53_dom_sf"/>
</dbReference>
<comment type="caution">
    <text evidence="8">The sequence shown here is derived from an EMBL/GenBank/DDBJ whole genome shotgun (WGS) entry which is preliminary data.</text>
</comment>
<evidence type="ECO:0000256" key="3">
    <source>
        <dbReference type="ARBA" id="ARBA00022825"/>
    </source>
</evidence>
<accession>A0AAJ0B799</accession>
<keyword evidence="1 4" id="KW-0645">Protease</keyword>
<dbReference type="Pfam" id="PF24476">
    <property type="entry name" value="DUF7580"/>
    <property type="match status" value="1"/>
</dbReference>
<evidence type="ECO:0000313" key="9">
    <source>
        <dbReference type="Proteomes" id="UP001239445"/>
    </source>
</evidence>
<evidence type="ECO:0000256" key="1">
    <source>
        <dbReference type="ARBA" id="ARBA00022670"/>
    </source>
</evidence>
<sequence length="861" mass="97737">MAYHRATENLEFALQALKKLQELLEDIEPIESSNRVFPALLNSTLVQIELWLQDDAIAIKDGQLLKILSLLHCLCEGSPKNTWRTLFPSSRLQDRFPSLAKLPRDPLYQKEVIANLRNLLSDAKGNRKAVERSRIKFAGILQDVTNSIFSAASTGVIEPMVEKMEEEDFSAHVNILYDVLTRYSICHDAPSDVEIIPKISLKGYRKHSQAGSSFDVLFPDHPHQASGDSYRWQNAVIQVPADVSFGDNDMAGKMGKIDYHEFCGTISQRQQEQLFLTVSRKDGKFCKDSSEKFDSCQQWMWTAPDSQGIPLRTLLEHGHLRDLKLTQTKMQTCLLYLLAKGVWQFYDSKLMPREWTKDTVEFLFEHRERDQEWTLGVFLNQPLVSARSSSIQSNQETRRQPHRYPKILALGVMMVEILLGQCIESYGDEYPTYFAPDGQPMPLTYSALARHLYETKLKGKSYVKNIVDAVEACFNDVLFAPTPGRAEAPDQLRDAMYQKVVRPLESYFSMYDDPESLDPLMQSISSKPEGVGNSEQDMGTEYHPKNPRPNHISSSNWFDNVDKLNELLRARKQERDLEYEQRKVKIAVLDTGISPHIPVTSEDGWYRDFVEEADSVRDISGHGTDTVRLIYKLVEDPIIYVARVFETKEANEGTAERVAQAIRWATNKGVDIIVMALGFHEEDRNIKAAIRSAISHNILLFAGAGNWSGHDKVAFPARLSNVMCIFATDPGNKNSRDLNPPPRLRQYNFAVLGEGVEMHRADGSPYHIGGTSVATAIAAGFAASLLDFSRQPICRGNEDSTVDICGYDEMSKIFARLSEDYRDNNYDCIVPWHLWSLLSNARSREAKRRKLWDVLTTWATG</sequence>
<dbReference type="SUPFAM" id="SSF52743">
    <property type="entry name" value="Subtilisin-like"/>
    <property type="match status" value="1"/>
</dbReference>
<organism evidence="8 9">
    <name type="scientific">Echria macrotheca</name>
    <dbReference type="NCBI Taxonomy" id="438768"/>
    <lineage>
        <taxon>Eukaryota</taxon>
        <taxon>Fungi</taxon>
        <taxon>Dikarya</taxon>
        <taxon>Ascomycota</taxon>
        <taxon>Pezizomycotina</taxon>
        <taxon>Sordariomycetes</taxon>
        <taxon>Sordariomycetidae</taxon>
        <taxon>Sordariales</taxon>
        <taxon>Schizotheciaceae</taxon>
        <taxon>Echria</taxon>
    </lineage>
</organism>
<dbReference type="GO" id="GO:0006508">
    <property type="term" value="P:proteolysis"/>
    <property type="evidence" value="ECO:0007669"/>
    <property type="project" value="UniProtKB-KW"/>
</dbReference>
<evidence type="ECO:0000256" key="4">
    <source>
        <dbReference type="PROSITE-ProRule" id="PRU01240"/>
    </source>
</evidence>
<dbReference type="PRINTS" id="PR00723">
    <property type="entry name" value="SUBTILISIN"/>
</dbReference>
<dbReference type="EMBL" id="MU839842">
    <property type="protein sequence ID" value="KAK1751492.1"/>
    <property type="molecule type" value="Genomic_DNA"/>
</dbReference>
<evidence type="ECO:0000256" key="2">
    <source>
        <dbReference type="ARBA" id="ARBA00022801"/>
    </source>
</evidence>
<dbReference type="InterPro" id="IPR023827">
    <property type="entry name" value="Peptidase_S8_Asp-AS"/>
</dbReference>
<protein>
    <submittedName>
        <fullName evidence="8">Alkaline protease</fullName>
    </submittedName>
</protein>
<gene>
    <name evidence="8" type="ORF">QBC47DRAFT_82440</name>
</gene>
<feature type="domain" description="Peptidase S8/S53" evidence="6">
    <location>
        <begin position="582"/>
        <end position="787"/>
    </location>
</feature>
<dbReference type="Proteomes" id="UP001239445">
    <property type="component" value="Unassembled WGS sequence"/>
</dbReference>
<dbReference type="GO" id="GO:0004252">
    <property type="term" value="F:serine-type endopeptidase activity"/>
    <property type="evidence" value="ECO:0007669"/>
    <property type="project" value="UniProtKB-UniRule"/>
</dbReference>
<dbReference type="PROSITE" id="PS00136">
    <property type="entry name" value="SUBTILASE_ASP"/>
    <property type="match status" value="1"/>
</dbReference>
<evidence type="ECO:0000259" key="6">
    <source>
        <dbReference type="Pfam" id="PF00082"/>
    </source>
</evidence>
<evidence type="ECO:0000259" key="7">
    <source>
        <dbReference type="Pfam" id="PF24476"/>
    </source>
</evidence>
<name>A0AAJ0B799_9PEZI</name>
<dbReference type="InterPro" id="IPR015500">
    <property type="entry name" value="Peptidase_S8_subtilisin-rel"/>
</dbReference>
<dbReference type="InterPro" id="IPR056002">
    <property type="entry name" value="DUF7580"/>
</dbReference>
<proteinExistence type="inferred from homology"/>
<dbReference type="Pfam" id="PF00082">
    <property type="entry name" value="Peptidase_S8"/>
    <property type="match status" value="1"/>
</dbReference>
<dbReference type="PANTHER" id="PTHR35186">
    <property type="entry name" value="ANK_REP_REGION DOMAIN-CONTAINING PROTEIN"/>
    <property type="match status" value="1"/>
</dbReference>
<dbReference type="InterPro" id="IPR000209">
    <property type="entry name" value="Peptidase_S8/S53_dom"/>
</dbReference>
<comment type="similarity">
    <text evidence="4">Belongs to the peptidase S8 family.</text>
</comment>
<feature type="region of interest" description="Disordered" evidence="5">
    <location>
        <begin position="522"/>
        <end position="557"/>
    </location>
</feature>
<dbReference type="AlphaFoldDB" id="A0AAJ0B799"/>
<evidence type="ECO:0000313" key="8">
    <source>
        <dbReference type="EMBL" id="KAK1751492.1"/>
    </source>
</evidence>
<keyword evidence="9" id="KW-1185">Reference proteome</keyword>
<dbReference type="PANTHER" id="PTHR35186:SF4">
    <property type="entry name" value="PRION-INHIBITION AND PROPAGATION HELO DOMAIN-CONTAINING PROTEIN"/>
    <property type="match status" value="1"/>
</dbReference>
<feature type="domain" description="DUF7580" evidence="7">
    <location>
        <begin position="166"/>
        <end position="508"/>
    </location>
</feature>
<evidence type="ECO:0000256" key="5">
    <source>
        <dbReference type="SAM" id="MobiDB-lite"/>
    </source>
</evidence>
<reference evidence="8" key="1">
    <citation type="submission" date="2023-06" db="EMBL/GenBank/DDBJ databases">
        <title>Genome-scale phylogeny and comparative genomics of the fungal order Sordariales.</title>
        <authorList>
            <consortium name="Lawrence Berkeley National Laboratory"/>
            <person name="Hensen N."/>
            <person name="Bonometti L."/>
            <person name="Westerberg I."/>
            <person name="Brannstrom I.O."/>
            <person name="Guillou S."/>
            <person name="Cros-Aarteil S."/>
            <person name="Calhoun S."/>
            <person name="Haridas S."/>
            <person name="Kuo A."/>
            <person name="Mondo S."/>
            <person name="Pangilinan J."/>
            <person name="Riley R."/>
            <person name="Labutti K."/>
            <person name="Andreopoulos B."/>
            <person name="Lipzen A."/>
            <person name="Chen C."/>
            <person name="Yanf M."/>
            <person name="Daum C."/>
            <person name="Ng V."/>
            <person name="Clum A."/>
            <person name="Steindorff A."/>
            <person name="Ohm R."/>
            <person name="Martin F."/>
            <person name="Silar P."/>
            <person name="Natvig D."/>
            <person name="Lalanne C."/>
            <person name="Gautier V."/>
            <person name="Ament-Velasquez S.L."/>
            <person name="Kruys A."/>
            <person name="Hutchinson M.I."/>
            <person name="Powell A.J."/>
            <person name="Barry K."/>
            <person name="Miller A.N."/>
            <person name="Grigoriev I.V."/>
            <person name="Debuchy R."/>
            <person name="Gladieux P."/>
            <person name="Thoren M.H."/>
            <person name="Johannesson H."/>
        </authorList>
    </citation>
    <scope>NUCLEOTIDE SEQUENCE</scope>
    <source>
        <strain evidence="8">PSN4</strain>
    </source>
</reference>